<dbReference type="AlphaFoldDB" id="A0AAV9X7R6"/>
<protein>
    <recommendedName>
        <fullName evidence="8">DUF4215 domain-containing protein</fullName>
    </recommendedName>
</protein>
<feature type="compositionally biased region" description="Low complexity" evidence="4">
    <location>
        <begin position="448"/>
        <end position="460"/>
    </location>
</feature>
<dbReference type="InterPro" id="IPR011936">
    <property type="entry name" value="Myxo_disulph_rpt"/>
</dbReference>
<keyword evidence="7" id="KW-1185">Reference proteome</keyword>
<feature type="signal peptide" evidence="5">
    <location>
        <begin position="1"/>
        <end position="15"/>
    </location>
</feature>
<evidence type="ECO:0000256" key="2">
    <source>
        <dbReference type="ARBA" id="ARBA00022737"/>
    </source>
</evidence>
<organism evidence="6 7">
    <name type="scientific">Orbilia ellipsospora</name>
    <dbReference type="NCBI Taxonomy" id="2528407"/>
    <lineage>
        <taxon>Eukaryota</taxon>
        <taxon>Fungi</taxon>
        <taxon>Dikarya</taxon>
        <taxon>Ascomycota</taxon>
        <taxon>Pezizomycotina</taxon>
        <taxon>Orbiliomycetes</taxon>
        <taxon>Orbiliales</taxon>
        <taxon>Orbiliaceae</taxon>
        <taxon>Orbilia</taxon>
    </lineage>
</organism>
<keyword evidence="1 5" id="KW-0732">Signal</keyword>
<accession>A0AAV9X7R6</accession>
<evidence type="ECO:0000256" key="5">
    <source>
        <dbReference type="SAM" id="SignalP"/>
    </source>
</evidence>
<evidence type="ECO:0000256" key="4">
    <source>
        <dbReference type="SAM" id="MobiDB-lite"/>
    </source>
</evidence>
<gene>
    <name evidence="6" type="ORF">TWF694_011015</name>
</gene>
<evidence type="ECO:0000256" key="3">
    <source>
        <dbReference type="ARBA" id="ARBA00023157"/>
    </source>
</evidence>
<dbReference type="NCBIfam" id="TIGR02232">
    <property type="entry name" value="myxo_disulf_rpt"/>
    <property type="match status" value="1"/>
</dbReference>
<proteinExistence type="predicted"/>
<dbReference type="EMBL" id="JAVHJO010000008">
    <property type="protein sequence ID" value="KAK6538133.1"/>
    <property type="molecule type" value="Genomic_DNA"/>
</dbReference>
<keyword evidence="2" id="KW-0677">Repeat</keyword>
<feature type="region of interest" description="Disordered" evidence="4">
    <location>
        <begin position="596"/>
        <end position="632"/>
    </location>
</feature>
<reference evidence="6 7" key="1">
    <citation type="submission" date="2019-10" db="EMBL/GenBank/DDBJ databases">
        <authorList>
            <person name="Palmer J.M."/>
        </authorList>
    </citation>
    <scope>NUCLEOTIDE SEQUENCE [LARGE SCALE GENOMIC DNA]</scope>
    <source>
        <strain evidence="6 7">TWF694</strain>
    </source>
</reference>
<dbReference type="Proteomes" id="UP001365542">
    <property type="component" value="Unassembled WGS sequence"/>
</dbReference>
<feature type="region of interest" description="Disordered" evidence="4">
    <location>
        <begin position="411"/>
        <end position="470"/>
    </location>
</feature>
<evidence type="ECO:0000313" key="7">
    <source>
        <dbReference type="Proteomes" id="UP001365542"/>
    </source>
</evidence>
<feature type="chain" id="PRO_5043664915" description="DUF4215 domain-containing protein" evidence="5">
    <location>
        <begin position="16"/>
        <end position="632"/>
    </location>
</feature>
<comment type="caution">
    <text evidence="6">The sequence shown here is derived from an EMBL/GenBank/DDBJ whole genome shotgun (WGS) entry which is preliminary data.</text>
</comment>
<evidence type="ECO:0008006" key="8">
    <source>
        <dbReference type="Google" id="ProtNLM"/>
    </source>
</evidence>
<sequence length="632" mass="63479">MKILSISPLIGLASAAADLLFHEDFKGYEYDLTSGTGYAYYSYGTLGGANWTWDVVTASEWNKMSTNDFKQYKAIIIGDPIEADPSYLDPIMGNRKTWGNAIEGNVILIGTDTSYHWAVDGDGHLVVNGIAFAATSNKGTGLYFSLSQYYSSSPTTTVPILDIFGTFQIRGGLDAGTYGIRDCYDDVHIVVQGNPVLQGITDYDLSDWGCSVHEAFVSYPSTGTQSFIPLAIAQDFPENAVSYSDGTSGIPYILVRGASPIGCGNGRVDPGEQCDDGNMNDGDGCNSACRFEGGSGGVAQGTISGSIIGGVAGVAALGGLAALLATKTTIGAKAAAAVGIGSAAGTGGGSAAGGAPGAATAMFVPTGLEGKAAAAVASYVPTGIEGKAAAQVSYMPGLAEKTGFSTAGMPPPTDGGVSTTTAFAPPPTDGGISTTTAFAPPPTDGGLSTSTAAAPSMISPPASPPPIYPSGTEIGISQVVNTLPYVPGSEGISHMASGATAGMNTAASAGSAAAPTSAFGPAAAAPGMPAMGSSMASAPGIIAPSVGAPAGVGVGVGGVGVLGIAAYSRTKKEQEEGIAPYNGNNGTIRLVEQEVIPTPGEMPSDPVSRPIEMEQPYVPPPPQFNSYDKEYR</sequence>
<evidence type="ECO:0000313" key="6">
    <source>
        <dbReference type="EMBL" id="KAK6538133.1"/>
    </source>
</evidence>
<name>A0AAV9X7R6_9PEZI</name>
<evidence type="ECO:0000256" key="1">
    <source>
        <dbReference type="ARBA" id="ARBA00022729"/>
    </source>
</evidence>
<keyword evidence="3" id="KW-1015">Disulfide bond</keyword>